<evidence type="ECO:0000313" key="1">
    <source>
        <dbReference type="EMBL" id="KKM21560.1"/>
    </source>
</evidence>
<reference evidence="1" key="1">
    <citation type="journal article" date="2015" name="Nature">
        <title>Complex archaea that bridge the gap between prokaryotes and eukaryotes.</title>
        <authorList>
            <person name="Spang A."/>
            <person name="Saw J.H."/>
            <person name="Jorgensen S.L."/>
            <person name="Zaremba-Niedzwiedzka K."/>
            <person name="Martijn J."/>
            <person name="Lind A.E."/>
            <person name="van Eijk R."/>
            <person name="Schleper C."/>
            <person name="Guy L."/>
            <person name="Ettema T.J."/>
        </authorList>
    </citation>
    <scope>NUCLEOTIDE SEQUENCE</scope>
</reference>
<feature type="non-terminal residue" evidence="1">
    <location>
        <position position="1"/>
    </location>
</feature>
<dbReference type="EMBL" id="LAZR01013524">
    <property type="protein sequence ID" value="KKM21560.1"/>
    <property type="molecule type" value="Genomic_DNA"/>
</dbReference>
<comment type="caution">
    <text evidence="1">The sequence shown here is derived from an EMBL/GenBank/DDBJ whole genome shotgun (WGS) entry which is preliminary data.</text>
</comment>
<protein>
    <submittedName>
        <fullName evidence="1">Uncharacterized protein</fullName>
    </submittedName>
</protein>
<accession>A0A0F9L1D2</accession>
<sequence length="247" mass="26815">ILDNFMMDTYKDPNDYRTLILSGLALGNLRTIEDKLIYGDIDNDAAEFDGMGHLFEEDASDGDDWTDANGSVQQYDENGALSLLHLRQLIDRVRPKPNILLMTRNMQNTLSAGAFEKGINTSVPGSTITISKNEFGERLGFFDGIRIVISDYLSEDEEDNTGDKSSSTTNISSIFAIRFGQIMDGGLCLATGGQGGGVNLFRMDEIPVMEDYDAEGLRLTAYTSVALGGSKSLARIHSIGSTTAVTA</sequence>
<organism evidence="1">
    <name type="scientific">marine sediment metagenome</name>
    <dbReference type="NCBI Taxonomy" id="412755"/>
    <lineage>
        <taxon>unclassified sequences</taxon>
        <taxon>metagenomes</taxon>
        <taxon>ecological metagenomes</taxon>
    </lineage>
</organism>
<proteinExistence type="predicted"/>
<dbReference type="AlphaFoldDB" id="A0A0F9L1D2"/>
<gene>
    <name evidence="1" type="ORF">LCGC14_1634260</name>
</gene>
<name>A0A0F9L1D2_9ZZZZ</name>